<sequence length="175" mass="18807">MCISPQHSNPCSVSSLLVSITTSNVVSMPSTTTSSFSPHIASSSSSSMSILPASLSLTSVPVAPASNAEVLPLPENTAPCYEIAAILDHQFVSTHQGGYYKFLGHWKNHPLSESMWLQAAELQQLHPHVFTAYLHQNLSKSSFLGAPTIDVNQGIIEDNRSMGISNADKEEIEAK</sequence>
<dbReference type="Proteomes" id="UP000657918">
    <property type="component" value="Unassembled WGS sequence"/>
</dbReference>
<evidence type="ECO:0000313" key="1">
    <source>
        <dbReference type="EMBL" id="KAF9663720.1"/>
    </source>
</evidence>
<dbReference type="AlphaFoldDB" id="A0A835J5G8"/>
<accession>A0A835J5G8</accession>
<gene>
    <name evidence="1" type="ORF">SADUNF_Sadunf17G0081400</name>
</gene>
<dbReference type="SUPFAM" id="SSF54160">
    <property type="entry name" value="Chromo domain-like"/>
    <property type="match status" value="1"/>
</dbReference>
<comment type="caution">
    <text evidence="1">The sequence shown here is derived from an EMBL/GenBank/DDBJ whole genome shotgun (WGS) entry which is preliminary data.</text>
</comment>
<organism evidence="1 2">
    <name type="scientific">Salix dunnii</name>
    <dbReference type="NCBI Taxonomy" id="1413687"/>
    <lineage>
        <taxon>Eukaryota</taxon>
        <taxon>Viridiplantae</taxon>
        <taxon>Streptophyta</taxon>
        <taxon>Embryophyta</taxon>
        <taxon>Tracheophyta</taxon>
        <taxon>Spermatophyta</taxon>
        <taxon>Magnoliopsida</taxon>
        <taxon>eudicotyledons</taxon>
        <taxon>Gunneridae</taxon>
        <taxon>Pentapetalae</taxon>
        <taxon>rosids</taxon>
        <taxon>fabids</taxon>
        <taxon>Malpighiales</taxon>
        <taxon>Salicaceae</taxon>
        <taxon>Saliceae</taxon>
        <taxon>Salix</taxon>
    </lineage>
</organism>
<protein>
    <recommendedName>
        <fullName evidence="3">Chromo domain-containing protein</fullName>
    </recommendedName>
</protein>
<keyword evidence="2" id="KW-1185">Reference proteome</keyword>
<evidence type="ECO:0008006" key="3">
    <source>
        <dbReference type="Google" id="ProtNLM"/>
    </source>
</evidence>
<dbReference type="EMBL" id="JADGMS010000017">
    <property type="protein sequence ID" value="KAF9663720.1"/>
    <property type="molecule type" value="Genomic_DNA"/>
</dbReference>
<dbReference type="InterPro" id="IPR016197">
    <property type="entry name" value="Chromo-like_dom_sf"/>
</dbReference>
<proteinExistence type="predicted"/>
<name>A0A835J5G8_9ROSI</name>
<reference evidence="1 2" key="1">
    <citation type="submission" date="2020-10" db="EMBL/GenBank/DDBJ databases">
        <title>Plant Genome Project.</title>
        <authorList>
            <person name="Zhang R.-G."/>
        </authorList>
    </citation>
    <scope>NUCLEOTIDE SEQUENCE [LARGE SCALE GENOMIC DNA]</scope>
    <source>
        <strain evidence="1">FAFU-HL-1</strain>
        <tissue evidence="1">Leaf</tissue>
    </source>
</reference>
<evidence type="ECO:0000313" key="2">
    <source>
        <dbReference type="Proteomes" id="UP000657918"/>
    </source>
</evidence>